<dbReference type="GeneID" id="18812186"/>
<proteinExistence type="predicted"/>
<dbReference type="Proteomes" id="UP000008064">
    <property type="component" value="Unassembled WGS sequence"/>
</dbReference>
<accession>F8PC87</accession>
<dbReference type="RefSeq" id="XP_007324008.1">
    <property type="nucleotide sequence ID" value="XM_007323946.1"/>
</dbReference>
<dbReference type="AlphaFoldDB" id="F8PC87"/>
<dbReference type="HOGENOM" id="CLU_2924116_0_0_1"/>
<sequence>MTNVVLRTRTSYRGSAYSKDRQTHSDFKSGGGKGILTRIDGKEHGPGVVSCNMTTAPQRDL</sequence>
<dbReference type="KEGG" id="sla:SERLADRAFT_402684"/>
<reference evidence="1" key="1">
    <citation type="submission" date="2011-04" db="EMBL/GenBank/DDBJ databases">
        <title>Evolution of plant cell wall degrading machinery underlies the functional diversity of forest fungi.</title>
        <authorList>
            <consortium name="US DOE Joint Genome Institute (JGI-PGF)"/>
            <person name="Eastwood D.C."/>
            <person name="Floudas D."/>
            <person name="Binder M."/>
            <person name="Majcherczyk A."/>
            <person name="Schneider P."/>
            <person name="Aerts A."/>
            <person name="Asiegbu F.O."/>
            <person name="Baker S.E."/>
            <person name="Barry K."/>
            <person name="Bendiksby M."/>
            <person name="Blumentritt M."/>
            <person name="Coutinho P.M."/>
            <person name="Cullen D."/>
            <person name="Cullen D."/>
            <person name="Gathman A."/>
            <person name="Goodell B."/>
            <person name="Henrissat B."/>
            <person name="Ihrmark K."/>
            <person name="Kauserud H."/>
            <person name="Kohler A."/>
            <person name="LaButti K."/>
            <person name="Lapidus A."/>
            <person name="Lavin J.L."/>
            <person name="Lee Y.-H."/>
            <person name="Lindquist E."/>
            <person name="Lilly W."/>
            <person name="Lucas S."/>
            <person name="Morin E."/>
            <person name="Murat C."/>
            <person name="Oguiza J.A."/>
            <person name="Park J."/>
            <person name="Pisabarro A.G."/>
            <person name="Riley R."/>
            <person name="Rosling A."/>
            <person name="Salamov A."/>
            <person name="Schmidt O."/>
            <person name="Schmutz J."/>
            <person name="Skrede I."/>
            <person name="Stenlid J."/>
            <person name="Wiebenga A."/>
            <person name="Xie X."/>
            <person name="Kues U."/>
            <person name="Hibbett D.S."/>
            <person name="Hoffmeister D."/>
            <person name="Hogberg N."/>
            <person name="Martin F."/>
            <person name="Grigoriev I.V."/>
            <person name="Watkinson S.C."/>
        </authorList>
    </citation>
    <scope>NUCLEOTIDE SEQUENCE</scope>
    <source>
        <strain evidence="1">S7.9</strain>
    </source>
</reference>
<protein>
    <submittedName>
        <fullName evidence="1">Uncharacterized protein</fullName>
    </submittedName>
</protein>
<name>F8PC87_SERL9</name>
<evidence type="ECO:0000313" key="1">
    <source>
        <dbReference type="EMBL" id="EGO19287.1"/>
    </source>
</evidence>
<gene>
    <name evidence="1" type="ORF">SERLADRAFT_402684</name>
</gene>
<organism>
    <name type="scientific">Serpula lacrymans var. lacrymans (strain S7.9)</name>
    <name type="common">Dry rot fungus</name>
    <dbReference type="NCBI Taxonomy" id="578457"/>
    <lineage>
        <taxon>Eukaryota</taxon>
        <taxon>Fungi</taxon>
        <taxon>Dikarya</taxon>
        <taxon>Basidiomycota</taxon>
        <taxon>Agaricomycotina</taxon>
        <taxon>Agaricomycetes</taxon>
        <taxon>Agaricomycetidae</taxon>
        <taxon>Boletales</taxon>
        <taxon>Coniophorineae</taxon>
        <taxon>Serpulaceae</taxon>
        <taxon>Serpula</taxon>
    </lineage>
</organism>
<dbReference type="EMBL" id="GL945444">
    <property type="protein sequence ID" value="EGO19287.1"/>
    <property type="molecule type" value="Genomic_DNA"/>
</dbReference>